<dbReference type="Pfam" id="PF00561">
    <property type="entry name" value="Abhydrolase_1"/>
    <property type="match status" value="1"/>
</dbReference>
<evidence type="ECO:0000313" key="7">
    <source>
        <dbReference type="EMBL" id="CAB4781763.1"/>
    </source>
</evidence>
<accession>A0A6J6WF46</accession>
<dbReference type="Pfam" id="PF08386">
    <property type="entry name" value="Abhydrolase_4"/>
    <property type="match status" value="1"/>
</dbReference>
<dbReference type="InterPro" id="IPR051601">
    <property type="entry name" value="Serine_prot/Carboxylest_S33"/>
</dbReference>
<protein>
    <submittedName>
        <fullName evidence="7">Unannotated protein</fullName>
    </submittedName>
</protein>
<evidence type="ECO:0000259" key="4">
    <source>
        <dbReference type="Pfam" id="PF00561"/>
    </source>
</evidence>
<name>A0A6J6WF46_9ZZZZ</name>
<evidence type="ECO:0000313" key="6">
    <source>
        <dbReference type="EMBL" id="CAB4716054.1"/>
    </source>
</evidence>
<dbReference type="PANTHER" id="PTHR43248">
    <property type="entry name" value="2-SUCCINYL-6-HYDROXY-2,4-CYCLOHEXADIENE-1-CARBOXYLATE SYNTHASE"/>
    <property type="match status" value="1"/>
</dbReference>
<proteinExistence type="inferred from homology"/>
<dbReference type="SUPFAM" id="SSF53474">
    <property type="entry name" value="alpha/beta-Hydrolases"/>
    <property type="match status" value="1"/>
</dbReference>
<dbReference type="GO" id="GO:0016787">
    <property type="term" value="F:hydrolase activity"/>
    <property type="evidence" value="ECO:0007669"/>
    <property type="project" value="UniProtKB-KW"/>
</dbReference>
<comment type="similarity">
    <text evidence="1">Belongs to the peptidase S33 family.</text>
</comment>
<sequence length="498" mass="53891">MQATFDPMVRRMWLGILLVVTAVACSDGASSETESRQQNIVAVRDWSTTLQWKECADGLECASFDVPFDYENPKLGTFTLPVTRHLANRQSERIGTLLINPGGPGAAALDFVAYADQIFSKSLIDQFDIVAWDPRGVGQSDPHIDCVDSMDDYFGLDPSPDDATETNQLVTGAGVFASACMTRSGDFLPYVSTVDAASDMDVLRRALNEDTISYLGFSYGTKLGATWATLFPETVRAAVLDAAIDPSKGYVDDLILQASGFEESLNAFFAKCDESPCSYMKVGESAEDAFDRILLSLDQNPIANDDRIATNQGVGQTAVAATLYGESQWPQLESGLLAASLGDGQQLLILFDEYFGRDSTGQMNDSIDAYFGITCLDRDQNVTTKQVLNLTDRLKTIAPRLGAGWIQEMLICANWKVAPRGGVTVHANTDNRMVVVGSTGDAATPLEGTRNMVTALGRARLVISPLEQHTTYGSDSCVTKIVDEYLLTLSDGPDITTC</sequence>
<feature type="domain" description="AB hydrolase-1" evidence="4">
    <location>
        <begin position="96"/>
        <end position="277"/>
    </location>
</feature>
<dbReference type="InterPro" id="IPR013595">
    <property type="entry name" value="Pept_S33_TAP-like_C"/>
</dbReference>
<keyword evidence="2" id="KW-0732">Signal</keyword>
<dbReference type="InterPro" id="IPR000073">
    <property type="entry name" value="AB_hydrolase_1"/>
</dbReference>
<organism evidence="7">
    <name type="scientific">freshwater metagenome</name>
    <dbReference type="NCBI Taxonomy" id="449393"/>
    <lineage>
        <taxon>unclassified sequences</taxon>
        <taxon>metagenomes</taxon>
        <taxon>ecological metagenomes</taxon>
    </lineage>
</organism>
<evidence type="ECO:0000313" key="11">
    <source>
        <dbReference type="EMBL" id="CAB5034276.1"/>
    </source>
</evidence>
<evidence type="ECO:0000313" key="8">
    <source>
        <dbReference type="EMBL" id="CAB4810782.1"/>
    </source>
</evidence>
<dbReference type="Gene3D" id="3.40.50.1820">
    <property type="entry name" value="alpha/beta hydrolase"/>
    <property type="match status" value="1"/>
</dbReference>
<evidence type="ECO:0000256" key="3">
    <source>
        <dbReference type="ARBA" id="ARBA00022801"/>
    </source>
</evidence>
<feature type="domain" description="Peptidase S33 tripeptidyl aminopeptidase-like C-terminal" evidence="5">
    <location>
        <begin position="401"/>
        <end position="490"/>
    </location>
</feature>
<dbReference type="EMBL" id="CAFBMF010000100">
    <property type="protein sequence ID" value="CAB4907719.1"/>
    <property type="molecule type" value="Genomic_DNA"/>
</dbReference>
<dbReference type="AlphaFoldDB" id="A0A6J6WF46"/>
<dbReference type="EMBL" id="CAFBPS010000113">
    <property type="protein sequence ID" value="CAB5034276.1"/>
    <property type="molecule type" value="Genomic_DNA"/>
</dbReference>
<dbReference type="EMBL" id="CAFAAL010000117">
    <property type="protein sequence ID" value="CAB4810782.1"/>
    <property type="molecule type" value="Genomic_DNA"/>
</dbReference>
<keyword evidence="3" id="KW-0378">Hydrolase</keyword>
<gene>
    <name evidence="6" type="ORF">UFOPK2658_00696</name>
    <name evidence="7" type="ORF">UFOPK2880_01490</name>
    <name evidence="8" type="ORF">UFOPK3004_01228</name>
    <name evidence="9" type="ORF">UFOPK3304_01499</name>
    <name evidence="10" type="ORF">UFOPK3494_01316</name>
    <name evidence="11" type="ORF">UFOPK4134_01321</name>
</gene>
<evidence type="ECO:0000313" key="9">
    <source>
        <dbReference type="EMBL" id="CAB4879414.1"/>
    </source>
</evidence>
<dbReference type="PANTHER" id="PTHR43248:SF29">
    <property type="entry name" value="TRIPEPTIDYL AMINOPEPTIDASE"/>
    <property type="match status" value="1"/>
</dbReference>
<evidence type="ECO:0000256" key="2">
    <source>
        <dbReference type="ARBA" id="ARBA00022729"/>
    </source>
</evidence>
<dbReference type="InterPro" id="IPR029058">
    <property type="entry name" value="AB_hydrolase_fold"/>
</dbReference>
<dbReference type="EMBL" id="CAFBLJ010000100">
    <property type="protein sequence ID" value="CAB4879414.1"/>
    <property type="molecule type" value="Genomic_DNA"/>
</dbReference>
<reference evidence="7" key="1">
    <citation type="submission" date="2020-05" db="EMBL/GenBank/DDBJ databases">
        <authorList>
            <person name="Chiriac C."/>
            <person name="Salcher M."/>
            <person name="Ghai R."/>
            <person name="Kavagutti S V."/>
        </authorList>
    </citation>
    <scope>NUCLEOTIDE SEQUENCE</scope>
</reference>
<dbReference type="EMBL" id="CAEZYH010000020">
    <property type="protein sequence ID" value="CAB4716054.1"/>
    <property type="molecule type" value="Genomic_DNA"/>
</dbReference>
<evidence type="ECO:0000313" key="10">
    <source>
        <dbReference type="EMBL" id="CAB4907719.1"/>
    </source>
</evidence>
<dbReference type="EMBL" id="CAEZZP010000116">
    <property type="protein sequence ID" value="CAB4781763.1"/>
    <property type="molecule type" value="Genomic_DNA"/>
</dbReference>
<evidence type="ECO:0000259" key="5">
    <source>
        <dbReference type="Pfam" id="PF08386"/>
    </source>
</evidence>
<evidence type="ECO:0000256" key="1">
    <source>
        <dbReference type="ARBA" id="ARBA00010088"/>
    </source>
</evidence>